<dbReference type="EMBL" id="CACRXK020000776">
    <property type="protein sequence ID" value="CAB3984708.1"/>
    <property type="molecule type" value="Genomic_DNA"/>
</dbReference>
<gene>
    <name evidence="1" type="ORF">PACLA_8A030029</name>
</gene>
<evidence type="ECO:0000313" key="1">
    <source>
        <dbReference type="EMBL" id="CAB3984708.1"/>
    </source>
</evidence>
<dbReference type="PANTHER" id="PTHR47331:SF5">
    <property type="entry name" value="RIBONUCLEASE H"/>
    <property type="match status" value="1"/>
</dbReference>
<accession>A0A7D9HLU9</accession>
<keyword evidence="2" id="KW-1185">Reference proteome</keyword>
<reference evidence="1" key="1">
    <citation type="submission" date="2020-04" db="EMBL/GenBank/DDBJ databases">
        <authorList>
            <person name="Alioto T."/>
            <person name="Alioto T."/>
            <person name="Gomez Garrido J."/>
        </authorList>
    </citation>
    <scope>NUCLEOTIDE SEQUENCE</scope>
    <source>
        <strain evidence="1">A484AB</strain>
    </source>
</reference>
<protein>
    <submittedName>
        <fullName evidence="1">Uncharacterized protein</fullName>
    </submittedName>
</protein>
<dbReference type="OrthoDB" id="5983986at2759"/>
<proteinExistence type="predicted"/>
<dbReference type="InterPro" id="IPR008042">
    <property type="entry name" value="Retrotrans_Pao"/>
</dbReference>
<sequence>MNFSAALKNVETNVITKRSILSIAAKFHELLGLISPVTLRFKQIFQELCKSKSDWDEPLNDECCEEWNQIVQKLEEANHMSIPAKMLLSRFVR</sequence>
<evidence type="ECO:0000313" key="2">
    <source>
        <dbReference type="Proteomes" id="UP001152795"/>
    </source>
</evidence>
<comment type="caution">
    <text evidence="1">The sequence shown here is derived from an EMBL/GenBank/DDBJ whole genome shotgun (WGS) entry which is preliminary data.</text>
</comment>
<name>A0A7D9HLU9_PARCT</name>
<dbReference type="Pfam" id="PF05380">
    <property type="entry name" value="Peptidase_A17"/>
    <property type="match status" value="1"/>
</dbReference>
<dbReference type="PANTHER" id="PTHR47331">
    <property type="entry name" value="PHD-TYPE DOMAIN-CONTAINING PROTEIN"/>
    <property type="match status" value="1"/>
</dbReference>
<dbReference type="Proteomes" id="UP001152795">
    <property type="component" value="Unassembled WGS sequence"/>
</dbReference>
<dbReference type="AlphaFoldDB" id="A0A7D9HLU9"/>
<organism evidence="1 2">
    <name type="scientific">Paramuricea clavata</name>
    <name type="common">Red gorgonian</name>
    <name type="synonym">Violescent sea-whip</name>
    <dbReference type="NCBI Taxonomy" id="317549"/>
    <lineage>
        <taxon>Eukaryota</taxon>
        <taxon>Metazoa</taxon>
        <taxon>Cnidaria</taxon>
        <taxon>Anthozoa</taxon>
        <taxon>Octocorallia</taxon>
        <taxon>Malacalcyonacea</taxon>
        <taxon>Plexauridae</taxon>
        <taxon>Paramuricea</taxon>
    </lineage>
</organism>